<sequence>MTNNLSVSRKSSEEFGTRHKKEVVSRVYAVNTRLKWLLNFTVPAYDAKVYRFFCFDFNHLVSNSFILGWFKNSKTDPIEPRGKHPERKEMGNKQSSKRRESQLVRSNLASSVNPALPQGAIVALTGCLNRLPLVLNKSVREEVIRRVELMETGEAPEILLSKGQEPPGIYVLVSGSVTVFSENKKFALREIQVGNCFGEVSALFNMNCTADVWSSNRCMLLLLKTSDARRLLTFPSEVTLLQWFQQRRYLDTSKLFNNHQLSREIAVDLLQKSPILHGWGKESLKAVVKTVKPAVIVLYPPNSIIFKEGWKGQEMFVLVHGRVNFSKNNQDVATFDAGERGFSFGEEGFFTGTERRSTVRAAGPCQIILLCEENFHDAINQFSAEATLLQELSVKWKQHVNQRDSTLYSKYMGALDLEILRMTLKQTEEFKTCPAGFLYILALSMTIKEVPAGEIVLTEREYQDGNTLFVILQGSSVVMDGDMSTSHSVELKQVFWKNDTMPVTGWVKAVELCVVSFLPEEAVREARNTYPDVALLRP</sequence>
<dbReference type="InterPro" id="IPR018490">
    <property type="entry name" value="cNMP-bd_dom_sf"/>
</dbReference>
<comment type="caution">
    <text evidence="4">The sequence shown here is derived from an EMBL/GenBank/DDBJ whole genome shotgun (WGS) entry which is preliminary data.</text>
</comment>
<dbReference type="Proteomes" id="UP000275408">
    <property type="component" value="Unassembled WGS sequence"/>
</dbReference>
<evidence type="ECO:0000313" key="4">
    <source>
        <dbReference type="EMBL" id="RMX46063.1"/>
    </source>
</evidence>
<gene>
    <name evidence="4" type="ORF">pdam_00001990</name>
</gene>
<accession>A0A3M6TX92</accession>
<feature type="domain" description="Cyclic nucleotide-binding" evidence="3">
    <location>
        <begin position="275"/>
        <end position="379"/>
    </location>
</feature>
<dbReference type="SMART" id="SM00100">
    <property type="entry name" value="cNMP"/>
    <property type="match status" value="2"/>
</dbReference>
<evidence type="ECO:0000256" key="2">
    <source>
        <dbReference type="SAM" id="MobiDB-lite"/>
    </source>
</evidence>
<dbReference type="SUPFAM" id="SSF51206">
    <property type="entry name" value="cAMP-binding domain-like"/>
    <property type="match status" value="3"/>
</dbReference>
<feature type="domain" description="Cyclic nucleotide-binding" evidence="3">
    <location>
        <begin position="131"/>
        <end position="232"/>
    </location>
</feature>
<dbReference type="GO" id="GO:0005221">
    <property type="term" value="F:intracellularly cyclic nucleotide-activated monoatomic cation channel activity"/>
    <property type="evidence" value="ECO:0007669"/>
    <property type="project" value="InterPro"/>
</dbReference>
<feature type="region of interest" description="Disordered" evidence="2">
    <location>
        <begin position="77"/>
        <end position="103"/>
    </location>
</feature>
<protein>
    <recommendedName>
        <fullName evidence="3">Cyclic nucleotide-binding domain-containing protein</fullName>
    </recommendedName>
</protein>
<dbReference type="InterPro" id="IPR050866">
    <property type="entry name" value="CNG_cation_channel"/>
</dbReference>
<proteinExistence type="predicted"/>
<keyword evidence="1" id="KW-1071">Ligand-gated ion channel</keyword>
<feature type="compositionally biased region" description="Basic and acidic residues" evidence="2">
    <location>
        <begin position="77"/>
        <end position="102"/>
    </location>
</feature>
<dbReference type="OrthoDB" id="421226at2759"/>
<dbReference type="PROSITE" id="PS50042">
    <property type="entry name" value="CNMP_BINDING_3"/>
    <property type="match status" value="2"/>
</dbReference>
<dbReference type="EMBL" id="RCHS01002737">
    <property type="protein sequence ID" value="RMX46063.1"/>
    <property type="molecule type" value="Genomic_DNA"/>
</dbReference>
<dbReference type="InterPro" id="IPR000595">
    <property type="entry name" value="cNMP-bd_dom"/>
</dbReference>
<dbReference type="CDD" id="cd00038">
    <property type="entry name" value="CAP_ED"/>
    <property type="match status" value="3"/>
</dbReference>
<keyword evidence="1" id="KW-0407">Ion channel</keyword>
<keyword evidence="5" id="KW-1185">Reference proteome</keyword>
<keyword evidence="1" id="KW-0813">Transport</keyword>
<dbReference type="InterPro" id="IPR014710">
    <property type="entry name" value="RmlC-like_jellyroll"/>
</dbReference>
<dbReference type="STRING" id="46731.A0A3M6TX92"/>
<dbReference type="PANTHER" id="PTHR45638:SF11">
    <property type="entry name" value="CYCLIC NUCLEOTIDE-GATED CATION CHANNEL SUBUNIT A"/>
    <property type="match status" value="1"/>
</dbReference>
<dbReference type="GO" id="GO:0044877">
    <property type="term" value="F:protein-containing complex binding"/>
    <property type="evidence" value="ECO:0007669"/>
    <property type="project" value="TreeGrafter"/>
</dbReference>
<organism evidence="4 5">
    <name type="scientific">Pocillopora damicornis</name>
    <name type="common">Cauliflower coral</name>
    <name type="synonym">Millepora damicornis</name>
    <dbReference type="NCBI Taxonomy" id="46731"/>
    <lineage>
        <taxon>Eukaryota</taxon>
        <taxon>Metazoa</taxon>
        <taxon>Cnidaria</taxon>
        <taxon>Anthozoa</taxon>
        <taxon>Hexacorallia</taxon>
        <taxon>Scleractinia</taxon>
        <taxon>Astrocoeniina</taxon>
        <taxon>Pocilloporidae</taxon>
        <taxon>Pocillopora</taxon>
    </lineage>
</organism>
<evidence type="ECO:0000313" key="5">
    <source>
        <dbReference type="Proteomes" id="UP000275408"/>
    </source>
</evidence>
<reference evidence="4 5" key="1">
    <citation type="journal article" date="2018" name="Sci. Rep.">
        <title>Comparative analysis of the Pocillopora damicornis genome highlights role of immune system in coral evolution.</title>
        <authorList>
            <person name="Cunning R."/>
            <person name="Bay R.A."/>
            <person name="Gillette P."/>
            <person name="Baker A.C."/>
            <person name="Traylor-Knowles N."/>
        </authorList>
    </citation>
    <scope>NUCLEOTIDE SEQUENCE [LARGE SCALE GENOMIC DNA]</scope>
    <source>
        <strain evidence="4">RSMAS</strain>
        <tissue evidence="4">Whole animal</tissue>
    </source>
</reference>
<keyword evidence="1" id="KW-0406">Ion transport</keyword>
<evidence type="ECO:0000256" key="1">
    <source>
        <dbReference type="ARBA" id="ARBA00023286"/>
    </source>
</evidence>
<dbReference type="Gene3D" id="2.60.120.10">
    <property type="entry name" value="Jelly Rolls"/>
    <property type="match status" value="3"/>
</dbReference>
<dbReference type="Pfam" id="PF00027">
    <property type="entry name" value="cNMP_binding"/>
    <property type="match status" value="2"/>
</dbReference>
<dbReference type="AlphaFoldDB" id="A0A3M6TX92"/>
<name>A0A3M6TX92_POCDA</name>
<evidence type="ECO:0000259" key="3">
    <source>
        <dbReference type="PROSITE" id="PS50042"/>
    </source>
</evidence>
<dbReference type="PANTHER" id="PTHR45638">
    <property type="entry name" value="CYCLIC NUCLEOTIDE-GATED CATION CHANNEL SUBUNIT A"/>
    <property type="match status" value="1"/>
</dbReference>